<dbReference type="Gene3D" id="3.30.1640.30">
    <property type="match status" value="1"/>
</dbReference>
<dbReference type="FunFam" id="3.30.1640.30:FF:000001">
    <property type="entry name" value="Serine protease 7"/>
    <property type="match status" value="1"/>
</dbReference>
<evidence type="ECO:0000313" key="9">
    <source>
        <dbReference type="EMBL" id="CAD7258178.1"/>
    </source>
</evidence>
<reference evidence="9" key="1">
    <citation type="submission" date="2020-11" db="EMBL/GenBank/DDBJ databases">
        <authorList>
            <person name="Tran Van P."/>
        </authorList>
    </citation>
    <scope>NUCLEOTIDE SEQUENCE</scope>
</reference>
<keyword evidence="5" id="KW-0865">Zymogen</keyword>
<organism evidence="9">
    <name type="scientific">Timema shepardi</name>
    <name type="common">Walking stick</name>
    <dbReference type="NCBI Taxonomy" id="629360"/>
    <lineage>
        <taxon>Eukaryota</taxon>
        <taxon>Metazoa</taxon>
        <taxon>Ecdysozoa</taxon>
        <taxon>Arthropoda</taxon>
        <taxon>Hexapoda</taxon>
        <taxon>Insecta</taxon>
        <taxon>Pterygota</taxon>
        <taxon>Neoptera</taxon>
        <taxon>Polyneoptera</taxon>
        <taxon>Phasmatodea</taxon>
        <taxon>Timematodea</taxon>
        <taxon>Timematoidea</taxon>
        <taxon>Timematidae</taxon>
        <taxon>Timema</taxon>
    </lineage>
</organism>
<protein>
    <recommendedName>
        <fullName evidence="8">Clip domain-containing protein</fullName>
    </recommendedName>
</protein>
<dbReference type="PROSITE" id="PS51888">
    <property type="entry name" value="CLIP"/>
    <property type="match status" value="1"/>
</dbReference>
<keyword evidence="4" id="KW-0720">Serine protease</keyword>
<evidence type="ECO:0000256" key="2">
    <source>
        <dbReference type="ARBA" id="ARBA00022729"/>
    </source>
</evidence>
<evidence type="ECO:0000256" key="4">
    <source>
        <dbReference type="ARBA" id="ARBA00022825"/>
    </source>
</evidence>
<dbReference type="InterPro" id="IPR038565">
    <property type="entry name" value="CLIP_sf"/>
</dbReference>
<dbReference type="EMBL" id="OC000734">
    <property type="protein sequence ID" value="CAD7258178.1"/>
    <property type="molecule type" value="Genomic_DNA"/>
</dbReference>
<evidence type="ECO:0000259" key="8">
    <source>
        <dbReference type="PROSITE" id="PS51888"/>
    </source>
</evidence>
<keyword evidence="6" id="KW-1015">Disulfide bond</keyword>
<dbReference type="Pfam" id="PF12032">
    <property type="entry name" value="CLIP"/>
    <property type="match status" value="1"/>
</dbReference>
<dbReference type="SMART" id="SM00680">
    <property type="entry name" value="CLIP"/>
    <property type="match status" value="1"/>
</dbReference>
<sequence>MASLVLSDSSQLTSDCQNLGSQRMPDTKRTLALLAVCLASHLTLSQAQPQDIRFQSRPSCRTPDNKNGRCINIKQCPELLSLLRSNRQQPGVAQFLRGSACGYDGFDPKVCCTDTTSRLEEGGGGTTPPPVPLPSFKGGALPQYPQCGFSNVTSQRIVGGYPSKLGEFRATG</sequence>
<evidence type="ECO:0000256" key="3">
    <source>
        <dbReference type="ARBA" id="ARBA00022801"/>
    </source>
</evidence>
<gene>
    <name evidence="9" type="ORF">TSIB3V08_LOCUS2419</name>
</gene>
<feature type="domain" description="Clip" evidence="8">
    <location>
        <begin position="59"/>
        <end position="112"/>
    </location>
</feature>
<dbReference type="GO" id="GO:0006508">
    <property type="term" value="P:proteolysis"/>
    <property type="evidence" value="ECO:0007669"/>
    <property type="project" value="UniProtKB-KW"/>
</dbReference>
<evidence type="ECO:0000256" key="6">
    <source>
        <dbReference type="ARBA" id="ARBA00023157"/>
    </source>
</evidence>
<evidence type="ECO:0000256" key="7">
    <source>
        <dbReference type="ARBA" id="ARBA00023180"/>
    </source>
</evidence>
<dbReference type="InterPro" id="IPR022700">
    <property type="entry name" value="CLIP"/>
</dbReference>
<keyword evidence="1" id="KW-0645">Protease</keyword>
<keyword evidence="3" id="KW-0378">Hydrolase</keyword>
<keyword evidence="7" id="KW-0325">Glycoprotein</keyword>
<evidence type="ECO:0000256" key="5">
    <source>
        <dbReference type="ARBA" id="ARBA00023145"/>
    </source>
</evidence>
<proteinExistence type="predicted"/>
<dbReference type="AlphaFoldDB" id="A0A7R9FWV6"/>
<name>A0A7R9FWV6_TIMSH</name>
<evidence type="ECO:0000256" key="1">
    <source>
        <dbReference type="ARBA" id="ARBA00022670"/>
    </source>
</evidence>
<keyword evidence="2" id="KW-0732">Signal</keyword>
<dbReference type="GO" id="GO:0008236">
    <property type="term" value="F:serine-type peptidase activity"/>
    <property type="evidence" value="ECO:0007669"/>
    <property type="project" value="UniProtKB-KW"/>
</dbReference>
<accession>A0A7R9FWV6</accession>